<protein>
    <recommendedName>
        <fullName evidence="2">Major facilitator superfamily (MFS) profile domain-containing protein</fullName>
    </recommendedName>
</protein>
<feature type="domain" description="Major facilitator superfamily (MFS) profile" evidence="2">
    <location>
        <begin position="24"/>
        <end position="404"/>
    </location>
</feature>
<feature type="transmembrane region" description="Helical" evidence="1">
    <location>
        <begin position="376"/>
        <end position="398"/>
    </location>
</feature>
<dbReference type="InterPro" id="IPR036259">
    <property type="entry name" value="MFS_trans_sf"/>
</dbReference>
<dbReference type="Pfam" id="PF07690">
    <property type="entry name" value="MFS_1"/>
    <property type="match status" value="1"/>
</dbReference>
<dbReference type="Gene3D" id="1.20.1250.20">
    <property type="entry name" value="MFS general substrate transporter like domains"/>
    <property type="match status" value="1"/>
</dbReference>
<feature type="transmembrane region" description="Helical" evidence="1">
    <location>
        <begin position="263"/>
        <end position="281"/>
    </location>
</feature>
<evidence type="ECO:0000259" key="2">
    <source>
        <dbReference type="PROSITE" id="PS50850"/>
    </source>
</evidence>
<dbReference type="AlphaFoldDB" id="A0A644Z3A4"/>
<gene>
    <name evidence="3" type="ORF">SDC9_81064</name>
</gene>
<feature type="transmembrane region" description="Helical" evidence="1">
    <location>
        <begin position="63"/>
        <end position="81"/>
    </location>
</feature>
<feature type="transmembrane region" description="Helical" evidence="1">
    <location>
        <begin position="179"/>
        <end position="200"/>
    </location>
</feature>
<reference evidence="3" key="1">
    <citation type="submission" date="2019-08" db="EMBL/GenBank/DDBJ databases">
        <authorList>
            <person name="Kucharzyk K."/>
            <person name="Murdoch R.W."/>
            <person name="Higgins S."/>
            <person name="Loffler F."/>
        </authorList>
    </citation>
    <scope>NUCLEOTIDE SEQUENCE</scope>
</reference>
<dbReference type="PANTHER" id="PTHR23526:SF4">
    <property type="entry name" value="INTEGRAL MEMBRANE TRANSPORT PROTEIN"/>
    <property type="match status" value="1"/>
</dbReference>
<feature type="transmembrane region" description="Helical" evidence="1">
    <location>
        <begin position="288"/>
        <end position="308"/>
    </location>
</feature>
<sequence>MGFEVRQVQSTVSTMAEKNPNDAAIPWTPLFLSVGALQSGMIAAARVTFSIAALQVGASTFDAGFIVALMAIVPALTAIHFGRLMDRIGTHPVLMVSLSLSALVLLLSAFFQNTPSLLLAAPVVGACAILTHVANTRIMGAVQDIVLRTRNLGYIAAINSCAQLLAPAGAALVLEKHGIGIALLMLGFMPGLALLLMTMYSHKARVFSAQNPASGKTKPWDLLKIPKLRRVLLVNAVSSTSVTSFPFIAAVLGHDQNISPSQIGLLIASAGIGTVAIRLILPKIMKHVGTKTIMCASLAVTAAIYSLIPFFENIYILLMLAGIMGLFVGAGMPIALADIYSESPEGRVSETLGLTMSFSMIPQILVPMAVGGLALFIGLHFTILIFSAWISSAALYYWKTDAGK</sequence>
<name>A0A644Z3A4_9ZZZZ</name>
<dbReference type="GO" id="GO:0022857">
    <property type="term" value="F:transmembrane transporter activity"/>
    <property type="evidence" value="ECO:0007669"/>
    <property type="project" value="InterPro"/>
</dbReference>
<keyword evidence="1" id="KW-0812">Transmembrane</keyword>
<organism evidence="3">
    <name type="scientific">bioreactor metagenome</name>
    <dbReference type="NCBI Taxonomy" id="1076179"/>
    <lineage>
        <taxon>unclassified sequences</taxon>
        <taxon>metagenomes</taxon>
        <taxon>ecological metagenomes</taxon>
    </lineage>
</organism>
<accession>A0A644Z3A4</accession>
<feature type="transmembrane region" description="Helical" evidence="1">
    <location>
        <begin position="352"/>
        <end position="370"/>
    </location>
</feature>
<proteinExistence type="predicted"/>
<dbReference type="PROSITE" id="PS50850">
    <property type="entry name" value="MFS"/>
    <property type="match status" value="1"/>
</dbReference>
<dbReference type="PANTHER" id="PTHR23526">
    <property type="entry name" value="INTEGRAL MEMBRANE TRANSPORT PROTEIN-RELATED"/>
    <property type="match status" value="1"/>
</dbReference>
<dbReference type="InterPro" id="IPR020846">
    <property type="entry name" value="MFS_dom"/>
</dbReference>
<comment type="caution">
    <text evidence="3">The sequence shown here is derived from an EMBL/GenBank/DDBJ whole genome shotgun (WGS) entry which is preliminary data.</text>
</comment>
<dbReference type="EMBL" id="VSSQ01006987">
    <property type="protein sequence ID" value="MPM34481.1"/>
    <property type="molecule type" value="Genomic_DNA"/>
</dbReference>
<feature type="transmembrane region" description="Helical" evidence="1">
    <location>
        <begin position="152"/>
        <end position="173"/>
    </location>
</feature>
<feature type="transmembrane region" description="Helical" evidence="1">
    <location>
        <begin position="231"/>
        <end position="251"/>
    </location>
</feature>
<evidence type="ECO:0000256" key="1">
    <source>
        <dbReference type="SAM" id="Phobius"/>
    </source>
</evidence>
<feature type="transmembrane region" description="Helical" evidence="1">
    <location>
        <begin position="314"/>
        <end position="340"/>
    </location>
</feature>
<dbReference type="InterPro" id="IPR052528">
    <property type="entry name" value="Sugar_transport-like"/>
</dbReference>
<evidence type="ECO:0000313" key="3">
    <source>
        <dbReference type="EMBL" id="MPM34481.1"/>
    </source>
</evidence>
<feature type="transmembrane region" description="Helical" evidence="1">
    <location>
        <begin position="117"/>
        <end position="140"/>
    </location>
</feature>
<dbReference type="SUPFAM" id="SSF103473">
    <property type="entry name" value="MFS general substrate transporter"/>
    <property type="match status" value="1"/>
</dbReference>
<feature type="transmembrane region" description="Helical" evidence="1">
    <location>
        <begin position="93"/>
        <end position="111"/>
    </location>
</feature>
<dbReference type="InterPro" id="IPR011701">
    <property type="entry name" value="MFS"/>
</dbReference>
<keyword evidence="1" id="KW-1133">Transmembrane helix</keyword>
<keyword evidence="1" id="KW-0472">Membrane</keyword>